<dbReference type="OrthoDB" id="1143801at2"/>
<evidence type="ECO:0000313" key="2">
    <source>
        <dbReference type="EMBL" id="PWH82627.1"/>
    </source>
</evidence>
<accession>A0A2U2X4C1</accession>
<keyword evidence="1" id="KW-1133">Transmembrane helix</keyword>
<dbReference type="EMBL" id="QFRI01000002">
    <property type="protein sequence ID" value="PWH82627.1"/>
    <property type="molecule type" value="Genomic_DNA"/>
</dbReference>
<name>A0A2U2X4C1_9FLAO</name>
<keyword evidence="3" id="KW-1185">Reference proteome</keyword>
<dbReference type="AlphaFoldDB" id="A0A2U2X4C1"/>
<dbReference type="Proteomes" id="UP000245375">
    <property type="component" value="Unassembled WGS sequence"/>
</dbReference>
<gene>
    <name evidence="2" type="ORF">DIS18_10335</name>
</gene>
<proteinExistence type="predicted"/>
<organism evidence="2 3">
    <name type="scientific">Algibacter marinivivus</name>
    <dbReference type="NCBI Taxonomy" id="2100723"/>
    <lineage>
        <taxon>Bacteria</taxon>
        <taxon>Pseudomonadati</taxon>
        <taxon>Bacteroidota</taxon>
        <taxon>Flavobacteriia</taxon>
        <taxon>Flavobacteriales</taxon>
        <taxon>Flavobacteriaceae</taxon>
        <taxon>Algibacter</taxon>
    </lineage>
</organism>
<evidence type="ECO:0000313" key="3">
    <source>
        <dbReference type="Proteomes" id="UP000245375"/>
    </source>
</evidence>
<reference evidence="2" key="1">
    <citation type="submission" date="2018-05" db="EMBL/GenBank/DDBJ databases">
        <title>Algibacter marinivivus sp. nov., isolated from sample around a algae.</title>
        <authorList>
            <person name="Zhong X."/>
        </authorList>
    </citation>
    <scope>NUCLEOTIDE SEQUENCE [LARGE SCALE GENOMIC DNA]</scope>
    <source>
        <strain evidence="2">ZY111</strain>
    </source>
</reference>
<feature type="transmembrane region" description="Helical" evidence="1">
    <location>
        <begin position="48"/>
        <end position="68"/>
    </location>
</feature>
<sequence>MSKNKIEDIFRNLENDFDIENPDSGHETRFLQKLDSRKSITKNRNNNLWKPFLGIAASIALLVSLFVFSPKESTSIDLADISPEMAKTETLFMASLKQELKNLNSEDMPEYQELIVDALFQIKILEEDYKQLVLGLKEQPSENLILDAMILNFQSRINVIQDTKDKIKELKNTNKQISII</sequence>
<keyword evidence="1" id="KW-0812">Transmembrane</keyword>
<reference evidence="2" key="2">
    <citation type="submission" date="2018-05" db="EMBL/GenBank/DDBJ databases">
        <authorList>
            <person name="Lanie J.A."/>
            <person name="Ng W.-L."/>
            <person name="Kazmierczak K.M."/>
            <person name="Andrzejewski T.M."/>
            <person name="Davidsen T.M."/>
            <person name="Wayne K.J."/>
            <person name="Tettelin H."/>
            <person name="Glass J.I."/>
            <person name="Rusch D."/>
            <person name="Podicherti R."/>
            <person name="Tsui H.-C.T."/>
            <person name="Winkler M.E."/>
        </authorList>
    </citation>
    <scope>NUCLEOTIDE SEQUENCE [LARGE SCALE GENOMIC DNA]</scope>
    <source>
        <strain evidence="2">ZY111</strain>
    </source>
</reference>
<evidence type="ECO:0000256" key="1">
    <source>
        <dbReference type="SAM" id="Phobius"/>
    </source>
</evidence>
<evidence type="ECO:0008006" key="4">
    <source>
        <dbReference type="Google" id="ProtNLM"/>
    </source>
</evidence>
<comment type="caution">
    <text evidence="2">The sequence shown here is derived from an EMBL/GenBank/DDBJ whole genome shotgun (WGS) entry which is preliminary data.</text>
</comment>
<dbReference type="RefSeq" id="WP_109352982.1">
    <property type="nucleotide sequence ID" value="NZ_QFRI01000002.1"/>
</dbReference>
<keyword evidence="1" id="KW-0472">Membrane</keyword>
<protein>
    <recommendedName>
        <fullName evidence="4">Anti-sigma factor</fullName>
    </recommendedName>
</protein>